<accession>A0ABT8KM74</accession>
<protein>
    <recommendedName>
        <fullName evidence="3">SPOR domain-containing protein</fullName>
    </recommendedName>
</protein>
<proteinExistence type="predicted"/>
<dbReference type="RefSeq" id="WP_346751856.1">
    <property type="nucleotide sequence ID" value="NZ_JAUJEA010000003.1"/>
</dbReference>
<dbReference type="PROSITE" id="PS51257">
    <property type="entry name" value="PROKAR_LIPOPROTEIN"/>
    <property type="match status" value="1"/>
</dbReference>
<evidence type="ECO:0000313" key="2">
    <source>
        <dbReference type="Proteomes" id="UP001172082"/>
    </source>
</evidence>
<evidence type="ECO:0008006" key="3">
    <source>
        <dbReference type="Google" id="ProtNLM"/>
    </source>
</evidence>
<dbReference type="EMBL" id="JAUJEA010000003">
    <property type="protein sequence ID" value="MDN5201829.1"/>
    <property type="molecule type" value="Genomic_DNA"/>
</dbReference>
<sequence length="167" mass="18968">MKKGYSLIAVVVFLTSCVLTKPTVKVAPYSEDLSKYRPQYTEMEIAWDNGTAEENDSLRNVSTEPMDVTSEIEQLITDISEKNKEVSYISGYTIQVYSGTSKAKADIAKSEIYKLIPESRPRQDWEAPNYKVTVGTFFERIEAYKLYATLKQQFPMATLVPTNIPNQ</sequence>
<reference evidence="1" key="1">
    <citation type="submission" date="2023-06" db="EMBL/GenBank/DDBJ databases">
        <title>Genomic of Parafulvivirga corallium.</title>
        <authorList>
            <person name="Wang G."/>
        </authorList>
    </citation>
    <scope>NUCLEOTIDE SEQUENCE</scope>
    <source>
        <strain evidence="1">BMA10</strain>
    </source>
</reference>
<comment type="caution">
    <text evidence="1">The sequence shown here is derived from an EMBL/GenBank/DDBJ whole genome shotgun (WGS) entry which is preliminary data.</text>
</comment>
<keyword evidence="2" id="KW-1185">Reference proteome</keyword>
<gene>
    <name evidence="1" type="ORF">QQ008_10660</name>
</gene>
<name>A0ABT8KM74_9BACT</name>
<evidence type="ECO:0000313" key="1">
    <source>
        <dbReference type="EMBL" id="MDN5201829.1"/>
    </source>
</evidence>
<organism evidence="1 2">
    <name type="scientific">Splendidivirga corallicola</name>
    <dbReference type="NCBI Taxonomy" id="3051826"/>
    <lineage>
        <taxon>Bacteria</taxon>
        <taxon>Pseudomonadati</taxon>
        <taxon>Bacteroidota</taxon>
        <taxon>Cytophagia</taxon>
        <taxon>Cytophagales</taxon>
        <taxon>Splendidivirgaceae</taxon>
        <taxon>Splendidivirga</taxon>
    </lineage>
</organism>
<dbReference type="Proteomes" id="UP001172082">
    <property type="component" value="Unassembled WGS sequence"/>
</dbReference>